<evidence type="ECO:0000313" key="2">
    <source>
        <dbReference type="Proteomes" id="UP000029121"/>
    </source>
</evidence>
<protein>
    <submittedName>
        <fullName evidence="1">Uncharacterized protein</fullName>
    </submittedName>
</protein>
<keyword evidence="2" id="KW-1185">Reference proteome</keyword>
<dbReference type="EMBL" id="KB870806">
    <property type="protein sequence ID" value="EOA35961.1"/>
    <property type="molecule type" value="Genomic_DNA"/>
</dbReference>
<reference evidence="2" key="1">
    <citation type="journal article" date="2013" name="Nat. Genet.">
        <title>The Capsella rubella genome and the genomic consequences of rapid mating system evolution.</title>
        <authorList>
            <person name="Slotte T."/>
            <person name="Hazzouri K.M."/>
            <person name="Agren J.A."/>
            <person name="Koenig D."/>
            <person name="Maumus F."/>
            <person name="Guo Y.L."/>
            <person name="Steige K."/>
            <person name="Platts A.E."/>
            <person name="Escobar J.S."/>
            <person name="Newman L.K."/>
            <person name="Wang W."/>
            <person name="Mandakova T."/>
            <person name="Vello E."/>
            <person name="Smith L.M."/>
            <person name="Henz S.R."/>
            <person name="Steffen J."/>
            <person name="Takuno S."/>
            <person name="Brandvain Y."/>
            <person name="Coop G."/>
            <person name="Andolfatto P."/>
            <person name="Hu T.T."/>
            <person name="Blanchette M."/>
            <person name="Clark R.M."/>
            <person name="Quesneville H."/>
            <person name="Nordborg M."/>
            <person name="Gaut B.S."/>
            <person name="Lysak M.A."/>
            <person name="Jenkins J."/>
            <person name="Grimwood J."/>
            <person name="Chapman J."/>
            <person name="Prochnik S."/>
            <person name="Shu S."/>
            <person name="Rokhsar D."/>
            <person name="Schmutz J."/>
            <person name="Weigel D."/>
            <person name="Wright S.I."/>
        </authorList>
    </citation>
    <scope>NUCLEOTIDE SEQUENCE [LARGE SCALE GENOMIC DNA]</scope>
    <source>
        <strain evidence="2">cv. Monte Gargano</strain>
    </source>
</reference>
<organism evidence="1 2">
    <name type="scientific">Capsella rubella</name>
    <dbReference type="NCBI Taxonomy" id="81985"/>
    <lineage>
        <taxon>Eukaryota</taxon>
        <taxon>Viridiplantae</taxon>
        <taxon>Streptophyta</taxon>
        <taxon>Embryophyta</taxon>
        <taxon>Tracheophyta</taxon>
        <taxon>Spermatophyta</taxon>
        <taxon>Magnoliopsida</taxon>
        <taxon>eudicotyledons</taxon>
        <taxon>Gunneridae</taxon>
        <taxon>Pentapetalae</taxon>
        <taxon>rosids</taxon>
        <taxon>malvids</taxon>
        <taxon>Brassicales</taxon>
        <taxon>Brassicaceae</taxon>
        <taxon>Camelineae</taxon>
        <taxon>Capsella</taxon>
    </lineage>
</organism>
<accession>R0GJM5</accession>
<proteinExistence type="predicted"/>
<evidence type="ECO:0000313" key="1">
    <source>
        <dbReference type="EMBL" id="EOA35961.1"/>
    </source>
</evidence>
<dbReference type="Proteomes" id="UP000029121">
    <property type="component" value="Unassembled WGS sequence"/>
</dbReference>
<sequence>MKFTKLVTFHKSLRIICSQLKPFGSTVPTTLKALSSSSSSSALRVLRFDQETKLKIYGGSNLAVVFDHLSDHILGICFTFFGKNLV</sequence>
<dbReference type="AlphaFoldDB" id="R0GJM5"/>
<gene>
    <name evidence="1" type="ORF">CARUB_v10021222mg</name>
</gene>
<name>R0GJM5_9BRAS</name>